<evidence type="ECO:0000313" key="8">
    <source>
        <dbReference type="EMBL" id="CAL5228910.1"/>
    </source>
</evidence>
<dbReference type="SFLD" id="SFLDG01170">
    <property type="entry name" value="Pyruvoyl-dependent_arginine_de"/>
    <property type="match status" value="1"/>
</dbReference>
<dbReference type="Proteomes" id="UP001497392">
    <property type="component" value="Unassembled WGS sequence"/>
</dbReference>
<keyword evidence="9" id="KW-1185">Reference proteome</keyword>
<sequence>MPPKGSKAAAKDTAGEGPSKKQKTGDKATKAEIANKCEVISAQDALPATRVKLYNGGQGILLGFRVPKDYFLATGAGDTNEGGGTDPWETGSYDLALEEAQIEDFNVVAYTSVVPPEATEVKVEDVKHTFHHGAVLETIMAKMDGVQGDRISVGVAMMKVRRQSDGHVLGGWAAEYKGHGTDQLVRKILHEDLNGMLKRRFPKGDHEMYDLKYITRVHEVENSYGSVLAAICFCSYIFPIATASVPADKA</sequence>
<keyword evidence="5" id="KW-0670">Pyruvate</keyword>
<evidence type="ECO:0000256" key="4">
    <source>
        <dbReference type="ARBA" id="ARBA00023239"/>
    </source>
</evidence>
<evidence type="ECO:0000256" key="7">
    <source>
        <dbReference type="SAM" id="MobiDB-lite"/>
    </source>
</evidence>
<dbReference type="Pfam" id="PF01862">
    <property type="entry name" value="PvlArgDC"/>
    <property type="match status" value="1"/>
</dbReference>
<keyword evidence="4" id="KW-0456">Lyase</keyword>
<accession>A0ABP1GC87</accession>
<dbReference type="SUPFAM" id="SSF56271">
    <property type="entry name" value="Pyruvoyl-dependent histidine and arginine decarboxylases"/>
    <property type="match status" value="1"/>
</dbReference>
<comment type="caution">
    <text evidence="8">The sequence shown here is derived from an EMBL/GenBank/DDBJ whole genome shotgun (WGS) entry which is preliminary data.</text>
</comment>
<dbReference type="InterPro" id="IPR016104">
    <property type="entry name" value="Pyr-dep_his/arg-deCO2ase"/>
</dbReference>
<name>A0ABP1GC87_9CHLO</name>
<protein>
    <recommendedName>
        <fullName evidence="2">arginine decarboxylase</fullName>
        <ecNumber evidence="2">4.1.1.19</ecNumber>
    </recommendedName>
</protein>
<dbReference type="Gene3D" id="3.50.20.10">
    <property type="entry name" value="Pyruvoyl-Dependent Histidine Decarboxylase, subunit B"/>
    <property type="match status" value="1"/>
</dbReference>
<reference evidence="8 9" key="1">
    <citation type="submission" date="2024-06" db="EMBL/GenBank/DDBJ databases">
        <authorList>
            <person name="Kraege A."/>
            <person name="Thomma B."/>
        </authorList>
    </citation>
    <scope>NUCLEOTIDE SEQUENCE [LARGE SCALE GENOMIC DNA]</scope>
</reference>
<comment type="catalytic activity">
    <reaction evidence="6">
        <text>L-arginine + H(+) = agmatine + CO2</text>
        <dbReference type="Rhea" id="RHEA:17641"/>
        <dbReference type="ChEBI" id="CHEBI:15378"/>
        <dbReference type="ChEBI" id="CHEBI:16526"/>
        <dbReference type="ChEBI" id="CHEBI:32682"/>
        <dbReference type="ChEBI" id="CHEBI:58145"/>
        <dbReference type="EC" id="4.1.1.19"/>
    </reaction>
</comment>
<organism evidence="8 9">
    <name type="scientific">Coccomyxa viridis</name>
    <dbReference type="NCBI Taxonomy" id="1274662"/>
    <lineage>
        <taxon>Eukaryota</taxon>
        <taxon>Viridiplantae</taxon>
        <taxon>Chlorophyta</taxon>
        <taxon>core chlorophytes</taxon>
        <taxon>Trebouxiophyceae</taxon>
        <taxon>Trebouxiophyceae incertae sedis</taxon>
        <taxon>Coccomyxaceae</taxon>
        <taxon>Coccomyxa</taxon>
    </lineage>
</organism>
<dbReference type="PANTHER" id="PTHR40438">
    <property type="entry name" value="PYRUVOYL-DEPENDENT ARGININE DECARBOXYLASE"/>
    <property type="match status" value="1"/>
</dbReference>
<evidence type="ECO:0000256" key="3">
    <source>
        <dbReference type="ARBA" id="ARBA00022793"/>
    </source>
</evidence>
<evidence type="ECO:0000256" key="6">
    <source>
        <dbReference type="ARBA" id="ARBA00049309"/>
    </source>
</evidence>
<evidence type="ECO:0000313" key="9">
    <source>
        <dbReference type="Proteomes" id="UP001497392"/>
    </source>
</evidence>
<dbReference type="PANTHER" id="PTHR40438:SF1">
    <property type="entry name" value="PYRUVOYL-DEPENDENT ARGININE DECARBOXYLASE"/>
    <property type="match status" value="1"/>
</dbReference>
<proteinExistence type="predicted"/>
<gene>
    <name evidence="8" type="primary">g12131</name>
    <name evidence="8" type="ORF">VP750_LOCUS10816</name>
</gene>
<dbReference type="InterPro" id="IPR002724">
    <property type="entry name" value="Pyruvoyl-dep_arg_deCO2ase"/>
</dbReference>
<evidence type="ECO:0000256" key="1">
    <source>
        <dbReference type="ARBA" id="ARBA00001928"/>
    </source>
</evidence>
<keyword evidence="3" id="KW-0210">Decarboxylase</keyword>
<dbReference type="EMBL" id="CAXHTA020000019">
    <property type="protein sequence ID" value="CAL5228910.1"/>
    <property type="molecule type" value="Genomic_DNA"/>
</dbReference>
<feature type="region of interest" description="Disordered" evidence="7">
    <location>
        <begin position="1"/>
        <end position="28"/>
    </location>
</feature>
<dbReference type="InterPro" id="IPR016105">
    <property type="entry name" value="Pyr-dep_his/arg-deCO2ase_sand"/>
</dbReference>
<dbReference type="EC" id="4.1.1.19" evidence="2"/>
<evidence type="ECO:0000256" key="5">
    <source>
        <dbReference type="ARBA" id="ARBA00023317"/>
    </source>
</evidence>
<evidence type="ECO:0000256" key="2">
    <source>
        <dbReference type="ARBA" id="ARBA00012426"/>
    </source>
</evidence>
<comment type="cofactor">
    <cofactor evidence="1">
        <name>pyruvate</name>
        <dbReference type="ChEBI" id="CHEBI:15361"/>
    </cofactor>
</comment>